<reference evidence="5" key="1">
    <citation type="submission" date="2020-08" db="EMBL/GenBank/DDBJ databases">
        <title>Multicomponent nature underlies the extraordinary mechanical properties of spider dragline silk.</title>
        <authorList>
            <person name="Kono N."/>
            <person name="Nakamura H."/>
            <person name="Mori M."/>
            <person name="Yoshida Y."/>
            <person name="Ohtoshi R."/>
            <person name="Malay A.D."/>
            <person name="Moran D.A.P."/>
            <person name="Tomita M."/>
            <person name="Numata K."/>
            <person name="Arakawa K."/>
        </authorList>
    </citation>
    <scope>NUCLEOTIDE SEQUENCE</scope>
</reference>
<dbReference type="Proteomes" id="UP000887013">
    <property type="component" value="Unassembled WGS sequence"/>
</dbReference>
<proteinExistence type="inferred from homology"/>
<dbReference type="GO" id="GO:0003834">
    <property type="term" value="F:beta-carotene 15,15'-dioxygenase activity"/>
    <property type="evidence" value="ECO:0007669"/>
    <property type="project" value="TreeGrafter"/>
</dbReference>
<comment type="similarity">
    <text evidence="1">Belongs to the carotenoid oxygenase family.</text>
</comment>
<accession>A0A8X6QW99</accession>
<dbReference type="Pfam" id="PF03055">
    <property type="entry name" value="RPE65"/>
    <property type="match status" value="1"/>
</dbReference>
<comment type="cofactor">
    <cofactor evidence="4">
        <name>Fe(2+)</name>
        <dbReference type="ChEBI" id="CHEBI:29033"/>
    </cofactor>
    <text evidence="4">Binds 1 Fe(2+) ion per subunit.</text>
</comment>
<keyword evidence="2 4" id="KW-0479">Metal-binding</keyword>
<dbReference type="GO" id="GO:0010436">
    <property type="term" value="F:carotenoid dioxygenase activity"/>
    <property type="evidence" value="ECO:0007669"/>
    <property type="project" value="TreeGrafter"/>
</dbReference>
<gene>
    <name evidence="5" type="primary">BCO2</name>
    <name evidence="5" type="ORF">NPIL_263091</name>
</gene>
<name>A0A8X6QW99_NEPPI</name>
<keyword evidence="3 4" id="KW-0408">Iron</keyword>
<protein>
    <submittedName>
        <fullName evidence="5">Beta,beta-carotene 9',10'-oxygenase</fullName>
    </submittedName>
</protein>
<dbReference type="InterPro" id="IPR004294">
    <property type="entry name" value="Carotenoid_Oase"/>
</dbReference>
<dbReference type="EMBL" id="BMAW01037612">
    <property type="protein sequence ID" value="GFU49225.1"/>
    <property type="molecule type" value="Genomic_DNA"/>
</dbReference>
<feature type="binding site" evidence="4">
    <location>
        <position position="159"/>
    </location>
    <ligand>
        <name>Fe cation</name>
        <dbReference type="ChEBI" id="CHEBI:24875"/>
        <note>catalytic</note>
    </ligand>
</feature>
<evidence type="ECO:0000256" key="4">
    <source>
        <dbReference type="PIRSR" id="PIRSR604294-1"/>
    </source>
</evidence>
<keyword evidence="6" id="KW-1185">Reference proteome</keyword>
<organism evidence="5 6">
    <name type="scientific">Nephila pilipes</name>
    <name type="common">Giant wood spider</name>
    <name type="synonym">Nephila maculata</name>
    <dbReference type="NCBI Taxonomy" id="299642"/>
    <lineage>
        <taxon>Eukaryota</taxon>
        <taxon>Metazoa</taxon>
        <taxon>Ecdysozoa</taxon>
        <taxon>Arthropoda</taxon>
        <taxon>Chelicerata</taxon>
        <taxon>Arachnida</taxon>
        <taxon>Araneae</taxon>
        <taxon>Araneomorphae</taxon>
        <taxon>Entelegynae</taxon>
        <taxon>Araneoidea</taxon>
        <taxon>Nephilidae</taxon>
        <taxon>Nephila</taxon>
    </lineage>
</organism>
<dbReference type="PANTHER" id="PTHR10543:SF132">
    <property type="entry name" value="BETA,BETA-CAROTENE 15,15'-DIOXYGENASE"/>
    <property type="match status" value="1"/>
</dbReference>
<dbReference type="OrthoDB" id="1069523at2759"/>
<evidence type="ECO:0000313" key="5">
    <source>
        <dbReference type="EMBL" id="GFU49225.1"/>
    </source>
</evidence>
<evidence type="ECO:0000256" key="3">
    <source>
        <dbReference type="ARBA" id="ARBA00023004"/>
    </source>
</evidence>
<dbReference type="PANTHER" id="PTHR10543">
    <property type="entry name" value="BETA-CAROTENE DIOXYGENASE"/>
    <property type="match status" value="1"/>
</dbReference>
<dbReference type="GO" id="GO:0016121">
    <property type="term" value="P:carotene catabolic process"/>
    <property type="evidence" value="ECO:0007669"/>
    <property type="project" value="TreeGrafter"/>
</dbReference>
<dbReference type="GO" id="GO:0046872">
    <property type="term" value="F:metal ion binding"/>
    <property type="evidence" value="ECO:0007669"/>
    <property type="project" value="UniProtKB-KW"/>
</dbReference>
<sequence length="166" mass="18550">MMPLNGDGKKGENLVTLHNTAATAIKQDSGIVFLEPEKKGKPGFEMPTINYSMFNAKKYRYVYGTGVFETGRFANSLVKLDNVTGEMTVWKEADSMYPSEIVYVPRPGSFDEDDGVLLSVVLDVAEDTRDFLMVLDAKTFKELGRAFVPRSVQLPPTIHGLFRMDE</sequence>
<dbReference type="GO" id="GO:0042574">
    <property type="term" value="P:retinal metabolic process"/>
    <property type="evidence" value="ECO:0007669"/>
    <property type="project" value="TreeGrafter"/>
</dbReference>
<evidence type="ECO:0000256" key="1">
    <source>
        <dbReference type="ARBA" id="ARBA00006787"/>
    </source>
</evidence>
<evidence type="ECO:0000313" key="6">
    <source>
        <dbReference type="Proteomes" id="UP000887013"/>
    </source>
</evidence>
<dbReference type="AlphaFoldDB" id="A0A8X6QW99"/>
<evidence type="ECO:0000256" key="2">
    <source>
        <dbReference type="ARBA" id="ARBA00022723"/>
    </source>
</evidence>
<comment type="caution">
    <text evidence="5">The sequence shown here is derived from an EMBL/GenBank/DDBJ whole genome shotgun (WGS) entry which is preliminary data.</text>
</comment>